<feature type="transmembrane region" description="Helical" evidence="1">
    <location>
        <begin position="29"/>
        <end position="54"/>
    </location>
</feature>
<dbReference type="Proteomes" id="UP000827092">
    <property type="component" value="Unassembled WGS sequence"/>
</dbReference>
<dbReference type="PANTHER" id="PTHR21324:SF2">
    <property type="entry name" value="EG:22E5.9 PROTEIN"/>
    <property type="match status" value="1"/>
</dbReference>
<dbReference type="EMBL" id="JAFNEN010000038">
    <property type="protein sequence ID" value="KAG8198528.1"/>
    <property type="molecule type" value="Genomic_DNA"/>
</dbReference>
<evidence type="ECO:0000313" key="2">
    <source>
        <dbReference type="EMBL" id="KAG8198528.1"/>
    </source>
</evidence>
<feature type="transmembrane region" description="Helical" evidence="1">
    <location>
        <begin position="155"/>
        <end position="178"/>
    </location>
</feature>
<accession>A0AAV6VRY9</accession>
<organism evidence="2 3">
    <name type="scientific">Oedothorax gibbosus</name>
    <dbReference type="NCBI Taxonomy" id="931172"/>
    <lineage>
        <taxon>Eukaryota</taxon>
        <taxon>Metazoa</taxon>
        <taxon>Ecdysozoa</taxon>
        <taxon>Arthropoda</taxon>
        <taxon>Chelicerata</taxon>
        <taxon>Arachnida</taxon>
        <taxon>Araneae</taxon>
        <taxon>Araneomorphae</taxon>
        <taxon>Entelegynae</taxon>
        <taxon>Araneoidea</taxon>
        <taxon>Linyphiidae</taxon>
        <taxon>Erigoninae</taxon>
        <taxon>Oedothorax</taxon>
    </lineage>
</organism>
<feature type="transmembrane region" description="Helical" evidence="1">
    <location>
        <begin position="74"/>
        <end position="94"/>
    </location>
</feature>
<dbReference type="AlphaFoldDB" id="A0AAV6VRY9"/>
<keyword evidence="1" id="KW-0812">Transmembrane</keyword>
<gene>
    <name evidence="2" type="ORF">JTE90_026431</name>
</gene>
<feature type="transmembrane region" description="Helical" evidence="1">
    <location>
        <begin position="190"/>
        <end position="212"/>
    </location>
</feature>
<sequence>MKLTGIEGGLVSCACWEDHITLKWQKCGFLVILLSSSIGASLLFPYLIVTIRGLMPPFMPLISNAGGLPPANGVFAVFLILSGFFGFVTFPLFFETINHRNFQNRKILLKLNKLGGVIALVVCFGFVLTACYPVGYTDVPNMFEWVVTVLFEHSIGATMVLFGTAFYQFVLGGIWWLLLDTSKCDKYVKLGFIVVYILFFFITVYPLPAYVIEQFGPNLLDFARFKTTSYSLPVVYTTNFVICSVCEYAIGILSIANFMTLFKDLQRVSLSIVLRPRSCVAEEDPLVPSIQLKIFS</sequence>
<protein>
    <submittedName>
        <fullName evidence="2">Uncharacterized protein</fullName>
    </submittedName>
</protein>
<dbReference type="PANTHER" id="PTHR21324">
    <property type="entry name" value="FASTING-INDUCIBLE INTEGRAL MEMBRANE PROTEIN TM6P1-RELATED"/>
    <property type="match status" value="1"/>
</dbReference>
<feature type="transmembrane region" description="Helical" evidence="1">
    <location>
        <begin position="232"/>
        <end position="258"/>
    </location>
</feature>
<dbReference type="InterPro" id="IPR050911">
    <property type="entry name" value="DRAM/TMEM150_Autophagy_Mod"/>
</dbReference>
<keyword evidence="1" id="KW-1133">Transmembrane helix</keyword>
<name>A0AAV6VRY9_9ARAC</name>
<feature type="transmembrane region" description="Helical" evidence="1">
    <location>
        <begin position="114"/>
        <end position="135"/>
    </location>
</feature>
<comment type="caution">
    <text evidence="2">The sequence shown here is derived from an EMBL/GenBank/DDBJ whole genome shotgun (WGS) entry which is preliminary data.</text>
</comment>
<keyword evidence="1" id="KW-0472">Membrane</keyword>
<evidence type="ECO:0000256" key="1">
    <source>
        <dbReference type="SAM" id="Phobius"/>
    </source>
</evidence>
<reference evidence="2 3" key="1">
    <citation type="journal article" date="2022" name="Nat. Ecol. Evol.">
        <title>A masculinizing supergene underlies an exaggerated male reproductive morph in a spider.</title>
        <authorList>
            <person name="Hendrickx F."/>
            <person name="De Corte Z."/>
            <person name="Sonet G."/>
            <person name="Van Belleghem S.M."/>
            <person name="Kostlbacher S."/>
            <person name="Vangestel C."/>
        </authorList>
    </citation>
    <scope>NUCLEOTIDE SEQUENCE [LARGE SCALE GENOMIC DNA]</scope>
    <source>
        <strain evidence="2">W744_W776</strain>
    </source>
</reference>
<proteinExistence type="predicted"/>
<keyword evidence="3" id="KW-1185">Reference proteome</keyword>
<evidence type="ECO:0000313" key="3">
    <source>
        <dbReference type="Proteomes" id="UP000827092"/>
    </source>
</evidence>